<evidence type="ECO:0008006" key="4">
    <source>
        <dbReference type="Google" id="ProtNLM"/>
    </source>
</evidence>
<accession>A0A7C2K0A1</accession>
<name>A0A7C2K0A1_9PLAN</name>
<reference evidence="3" key="1">
    <citation type="journal article" date="2020" name="mSystems">
        <title>Genome- and Community-Level Interaction Insights into Carbon Utilization and Element Cycling Functions of Hydrothermarchaeota in Hydrothermal Sediment.</title>
        <authorList>
            <person name="Zhou Z."/>
            <person name="Liu Y."/>
            <person name="Xu W."/>
            <person name="Pan J."/>
            <person name="Luo Z.H."/>
            <person name="Li M."/>
        </authorList>
    </citation>
    <scope>NUCLEOTIDE SEQUENCE [LARGE SCALE GENOMIC DNA]</scope>
    <source>
        <strain evidence="3">SpSt-339</strain>
    </source>
</reference>
<comment type="caution">
    <text evidence="3">The sequence shown here is derived from an EMBL/GenBank/DDBJ whole genome shotgun (WGS) entry which is preliminary data.</text>
</comment>
<dbReference type="EMBL" id="DSOK01000458">
    <property type="protein sequence ID" value="HEN17106.1"/>
    <property type="molecule type" value="Genomic_DNA"/>
</dbReference>
<keyword evidence="2" id="KW-0732">Signal</keyword>
<proteinExistence type="predicted"/>
<feature type="signal peptide" evidence="2">
    <location>
        <begin position="1"/>
        <end position="31"/>
    </location>
</feature>
<evidence type="ECO:0000313" key="3">
    <source>
        <dbReference type="EMBL" id="HEN17106.1"/>
    </source>
</evidence>
<evidence type="ECO:0000256" key="1">
    <source>
        <dbReference type="SAM" id="MobiDB-lite"/>
    </source>
</evidence>
<organism evidence="3">
    <name type="scientific">Schlesneria paludicola</name>
    <dbReference type="NCBI Taxonomy" id="360056"/>
    <lineage>
        <taxon>Bacteria</taxon>
        <taxon>Pseudomonadati</taxon>
        <taxon>Planctomycetota</taxon>
        <taxon>Planctomycetia</taxon>
        <taxon>Planctomycetales</taxon>
        <taxon>Planctomycetaceae</taxon>
        <taxon>Schlesneria</taxon>
    </lineage>
</organism>
<dbReference type="AlphaFoldDB" id="A0A7C2K0A1"/>
<feature type="region of interest" description="Disordered" evidence="1">
    <location>
        <begin position="608"/>
        <end position="629"/>
    </location>
</feature>
<feature type="chain" id="PRO_5028025035" description="Solute-binding protein family 5 domain-containing protein" evidence="2">
    <location>
        <begin position="32"/>
        <end position="823"/>
    </location>
</feature>
<protein>
    <recommendedName>
        <fullName evidence="4">Solute-binding protein family 5 domain-containing protein</fullName>
    </recommendedName>
</protein>
<dbReference type="Gene3D" id="3.10.105.10">
    <property type="entry name" value="Dipeptide-binding Protein, Domain 3"/>
    <property type="match status" value="1"/>
</dbReference>
<dbReference type="Gene3D" id="3.90.76.10">
    <property type="entry name" value="Dipeptide-binding Protein, Domain 1"/>
    <property type="match status" value="1"/>
</dbReference>
<dbReference type="Gene3D" id="3.40.190.10">
    <property type="entry name" value="Periplasmic binding protein-like II"/>
    <property type="match status" value="1"/>
</dbReference>
<dbReference type="SUPFAM" id="SSF53850">
    <property type="entry name" value="Periplasmic binding protein-like II"/>
    <property type="match status" value="1"/>
</dbReference>
<gene>
    <name evidence="3" type="ORF">ENQ76_16730</name>
</gene>
<evidence type="ECO:0000256" key="2">
    <source>
        <dbReference type="SAM" id="SignalP"/>
    </source>
</evidence>
<sequence>MTARRSWLSVTRPAVLLGLLLGMADALPAQPDPAPANPPPEEKPLPKYKDLLPPTAEEILRGKPIDWIVLLNGDVLIVEPVKPRPKTLETLKAQHEAISRQAVSGEEAIQQKLKRLAELERLQVTLPDVQDDPEFTLETRFVERIVHFEDLVLRRVGLLLDERQLPTAYELLLYLDRRARGWDGFQSAYQRYLFLEAERLAGESRWEAALLQADLLFDANRAYPEVGALRGRIADALIGAAIADQDYRRARHFLTRLESRNPGHQVAEKRSAELQGIADNLLTEARTAQTSGKPRDASRLVDQAARVWPNHPRLKEIHRELIDAYQILNMGVLRLASDRPNPIAPSPADERHRQLTEIPLFEPERVQDGIVRFDSVFIESWEPRNLGRDVQFKMKPRRANWESRPVLTSAAVVEALARRMDPLDPGFDERWAADVASVELQSPWEWQLRLKRIPLRIETRLRFSVPLSREEQEWSGDLVAAESMPQAQRFFVAQRTERTVAYQRTRPQPAGVQPRLIAEVIEHRYDTWERLLQGLQRGEIDGTPRAEWKDLAALQADSRFFVLPSALPRTHVLLVSPQSTLTRNGALRRALLQALPRERILYDHVLQTQPSGDRDAPPPSGRLATGPFASTTYGHHPQLAAPEYNPIVAASLVATVKQQLDGKLPPLSLLAPDDPVVQRALPAMLAAWKYVGIDVAVVTASTEELPPCDLIYRTVQLTEPIRDLWPLLSPTGRSDLAAIEFLPHWLRDQILELERAVDWTTAVRMLHRIETEFLMEARWLPLWEVDEWIVLRKRLGGLPTRPMHAYQDVEHWALQSWYPTDTP</sequence>